<feature type="transmembrane region" description="Helical" evidence="6">
    <location>
        <begin position="177"/>
        <end position="195"/>
    </location>
</feature>
<evidence type="ECO:0000256" key="4">
    <source>
        <dbReference type="ARBA" id="ARBA00022989"/>
    </source>
</evidence>
<dbReference type="InterPro" id="IPR002797">
    <property type="entry name" value="Polysacc_synth"/>
</dbReference>
<feature type="non-terminal residue" evidence="7">
    <location>
        <position position="1"/>
    </location>
</feature>
<evidence type="ECO:0000256" key="1">
    <source>
        <dbReference type="ARBA" id="ARBA00004651"/>
    </source>
</evidence>
<name>A0A2N6L678_9CYAN</name>
<dbReference type="RefSeq" id="WP_146008786.1">
    <property type="nucleotide sequence ID" value="NZ_NMQE01000828.1"/>
</dbReference>
<evidence type="ECO:0000256" key="2">
    <source>
        <dbReference type="ARBA" id="ARBA00022475"/>
    </source>
</evidence>
<dbReference type="AlphaFoldDB" id="A0A2N6L678"/>
<feature type="transmembrane region" description="Helical" evidence="6">
    <location>
        <begin position="46"/>
        <end position="64"/>
    </location>
</feature>
<feature type="transmembrane region" description="Helical" evidence="6">
    <location>
        <begin position="372"/>
        <end position="391"/>
    </location>
</feature>
<dbReference type="PANTHER" id="PTHR30250:SF11">
    <property type="entry name" value="O-ANTIGEN TRANSPORTER-RELATED"/>
    <property type="match status" value="1"/>
</dbReference>
<keyword evidence="2" id="KW-1003">Cell membrane</keyword>
<dbReference type="GO" id="GO:0005886">
    <property type="term" value="C:plasma membrane"/>
    <property type="evidence" value="ECO:0007669"/>
    <property type="project" value="UniProtKB-SubCell"/>
</dbReference>
<keyword evidence="4 6" id="KW-1133">Transmembrane helix</keyword>
<protein>
    <recommendedName>
        <fullName evidence="9">Polysaccharide biosynthesis protein</fullName>
    </recommendedName>
</protein>
<keyword evidence="3 6" id="KW-0812">Transmembrane</keyword>
<feature type="transmembrane region" description="Helical" evidence="6">
    <location>
        <begin position="302"/>
        <end position="328"/>
    </location>
</feature>
<evidence type="ECO:0000256" key="6">
    <source>
        <dbReference type="SAM" id="Phobius"/>
    </source>
</evidence>
<dbReference type="Pfam" id="PF01943">
    <property type="entry name" value="Polysacc_synt"/>
    <property type="match status" value="1"/>
</dbReference>
<feature type="transmembrane region" description="Helical" evidence="6">
    <location>
        <begin position="119"/>
        <end position="144"/>
    </location>
</feature>
<dbReference type="InterPro" id="IPR050833">
    <property type="entry name" value="Poly_Biosynth_Transport"/>
</dbReference>
<feature type="transmembrane region" description="Helical" evidence="6">
    <location>
        <begin position="151"/>
        <end position="171"/>
    </location>
</feature>
<comment type="caution">
    <text evidence="7">The sequence shown here is derived from an EMBL/GenBank/DDBJ whole genome shotgun (WGS) entry which is preliminary data.</text>
</comment>
<reference evidence="7 8" key="1">
    <citation type="submission" date="2017-07" db="EMBL/GenBank/DDBJ databases">
        <title>Genomes of Fischerella (Mastigocladus) sp. strains.</title>
        <authorList>
            <person name="Miller S.R."/>
        </authorList>
    </citation>
    <scope>NUCLEOTIDE SEQUENCE [LARGE SCALE GENOMIC DNA]</scope>
    <source>
        <strain evidence="7 8">CCMEE 5318</strain>
    </source>
</reference>
<comment type="subcellular location">
    <subcellularLocation>
        <location evidence="1">Cell membrane</location>
        <topology evidence="1">Multi-pass membrane protein</topology>
    </subcellularLocation>
</comment>
<evidence type="ECO:0000313" key="8">
    <source>
        <dbReference type="Proteomes" id="UP000235081"/>
    </source>
</evidence>
<feature type="transmembrane region" description="Helical" evidence="6">
    <location>
        <begin position="12"/>
        <end position="34"/>
    </location>
</feature>
<keyword evidence="5 6" id="KW-0472">Membrane</keyword>
<dbReference type="Proteomes" id="UP000235081">
    <property type="component" value="Unassembled WGS sequence"/>
</dbReference>
<feature type="transmembrane region" description="Helical" evidence="6">
    <location>
        <begin position="265"/>
        <end position="286"/>
    </location>
</feature>
<gene>
    <name evidence="7" type="ORF">CEN46_23885</name>
</gene>
<sequence>RRRLIRAIRWSVLGAGAAQAVYLLASILIARLLGNEDFGRLGLMQLTLNTLVTLISPSFGWSIMRAAAMMHAQEREALAPLLNSLMMVGTLTSGCLSVGLLLLTPMICTYWFADPRSVAAFQVGALSVFANGYFSLVVSLFAGLEAFRGVALLNTVRGFLLGALMLTGAYWGGLNGAAVGFTVASVLGAVIAWYVMRRVLHHYHLSLHAHDWQRAYHLLAQISLPSFLSTVVGSFTLWAGGVFLVRHPDGLHQVAVFNASNQWKSVLLFLPTQISQASAPIMANLWGQGDRSRLQAVIRSNLLLVLLTYGLPCAAVLVFSSYVLHLYLLAGPQETHALRLLTLSGLMSALCSVMGYTMIAMGKGWQSLSVNLLWMAIFLTLTALWLAQGALGLSKSYLISYSVLFIVALSYVSYVLVRQREVILRCS</sequence>
<organism evidence="7 8">
    <name type="scientific">Fischerella thermalis CCMEE 5318</name>
    <dbReference type="NCBI Taxonomy" id="2019666"/>
    <lineage>
        <taxon>Bacteria</taxon>
        <taxon>Bacillati</taxon>
        <taxon>Cyanobacteriota</taxon>
        <taxon>Cyanophyceae</taxon>
        <taxon>Nostocales</taxon>
        <taxon>Hapalosiphonaceae</taxon>
        <taxon>Fischerella</taxon>
    </lineage>
</organism>
<evidence type="ECO:0008006" key="9">
    <source>
        <dbReference type="Google" id="ProtNLM"/>
    </source>
</evidence>
<feature type="transmembrane region" description="Helical" evidence="6">
    <location>
        <begin position="397"/>
        <end position="417"/>
    </location>
</feature>
<evidence type="ECO:0000313" key="7">
    <source>
        <dbReference type="EMBL" id="PMB17316.1"/>
    </source>
</evidence>
<accession>A0A2N6L678</accession>
<evidence type="ECO:0000256" key="3">
    <source>
        <dbReference type="ARBA" id="ARBA00022692"/>
    </source>
</evidence>
<feature type="transmembrane region" description="Helical" evidence="6">
    <location>
        <begin position="216"/>
        <end position="245"/>
    </location>
</feature>
<dbReference type="PANTHER" id="PTHR30250">
    <property type="entry name" value="PST FAMILY PREDICTED COLANIC ACID TRANSPORTER"/>
    <property type="match status" value="1"/>
</dbReference>
<feature type="transmembrane region" description="Helical" evidence="6">
    <location>
        <begin position="340"/>
        <end position="360"/>
    </location>
</feature>
<dbReference type="EMBL" id="NMQE01000828">
    <property type="protein sequence ID" value="PMB17316.1"/>
    <property type="molecule type" value="Genomic_DNA"/>
</dbReference>
<feature type="transmembrane region" description="Helical" evidence="6">
    <location>
        <begin position="85"/>
        <end position="113"/>
    </location>
</feature>
<proteinExistence type="predicted"/>
<evidence type="ECO:0000256" key="5">
    <source>
        <dbReference type="ARBA" id="ARBA00023136"/>
    </source>
</evidence>